<dbReference type="STRING" id="200324.A0A2N5SGG4"/>
<name>A0A2N5SGG4_9BASI</name>
<accession>A0A2N5SGG4</accession>
<dbReference type="EMBL" id="PGCI01000827">
    <property type="protein sequence ID" value="PLW14269.1"/>
    <property type="molecule type" value="Genomic_DNA"/>
</dbReference>
<evidence type="ECO:0000313" key="3">
    <source>
        <dbReference type="EMBL" id="PLW14269.1"/>
    </source>
</evidence>
<evidence type="ECO:0000313" key="4">
    <source>
        <dbReference type="EMBL" id="PLW31540.1"/>
    </source>
</evidence>
<proteinExistence type="predicted"/>
<feature type="compositionally biased region" description="Polar residues" evidence="1">
    <location>
        <begin position="249"/>
        <end position="259"/>
    </location>
</feature>
<dbReference type="EMBL" id="PGCI01000068">
    <property type="protein sequence ID" value="PLW43408.1"/>
    <property type="molecule type" value="Genomic_DNA"/>
</dbReference>
<organism evidence="2 6">
    <name type="scientific">Puccinia coronata f. sp. avenae</name>
    <dbReference type="NCBI Taxonomy" id="200324"/>
    <lineage>
        <taxon>Eukaryota</taxon>
        <taxon>Fungi</taxon>
        <taxon>Dikarya</taxon>
        <taxon>Basidiomycota</taxon>
        <taxon>Pucciniomycotina</taxon>
        <taxon>Pucciniomycetes</taxon>
        <taxon>Pucciniales</taxon>
        <taxon>Pucciniaceae</taxon>
        <taxon>Puccinia</taxon>
    </lineage>
</organism>
<feature type="region of interest" description="Disordered" evidence="1">
    <location>
        <begin position="200"/>
        <end position="219"/>
    </location>
</feature>
<evidence type="ECO:0000313" key="7">
    <source>
        <dbReference type="Proteomes" id="UP000235392"/>
    </source>
</evidence>
<dbReference type="Proteomes" id="UP000235388">
    <property type="component" value="Unassembled WGS sequence"/>
</dbReference>
<evidence type="ECO:0000313" key="2">
    <source>
        <dbReference type="EMBL" id="PLW12324.1"/>
    </source>
</evidence>
<evidence type="ECO:0000313" key="5">
    <source>
        <dbReference type="EMBL" id="PLW43408.1"/>
    </source>
</evidence>
<reference evidence="6 7" key="1">
    <citation type="submission" date="2017-11" db="EMBL/GenBank/DDBJ databases">
        <title>De novo assembly and phasing of dikaryotic genomes from two isolates of Puccinia coronata f. sp. avenae, the causal agent of oat crown rust.</title>
        <authorList>
            <person name="Miller M.E."/>
            <person name="Zhang Y."/>
            <person name="Omidvar V."/>
            <person name="Sperschneider J."/>
            <person name="Schwessinger B."/>
            <person name="Raley C."/>
            <person name="Palmer J.M."/>
            <person name="Garnica D."/>
            <person name="Upadhyaya N."/>
            <person name="Rathjen J."/>
            <person name="Taylor J.M."/>
            <person name="Park R.F."/>
            <person name="Dodds P.N."/>
            <person name="Hirsch C.D."/>
            <person name="Kianian S.F."/>
            <person name="Figueroa M."/>
        </authorList>
    </citation>
    <scope>NUCLEOTIDE SEQUENCE [LARGE SCALE GENOMIC DNA]</scope>
    <source>
        <strain evidence="2">12NC29</strain>
        <strain evidence="3">12SD80</strain>
    </source>
</reference>
<dbReference type="AlphaFoldDB" id="A0A2N5SGG4"/>
<dbReference type="OrthoDB" id="2497425at2759"/>
<protein>
    <recommendedName>
        <fullName evidence="8">No apical meristem-associated C-terminal domain-containing protein</fullName>
    </recommendedName>
</protein>
<keyword evidence="6" id="KW-1185">Reference proteome</keyword>
<dbReference type="Proteomes" id="UP000235392">
    <property type="component" value="Unassembled WGS sequence"/>
</dbReference>
<evidence type="ECO:0000256" key="1">
    <source>
        <dbReference type="SAM" id="MobiDB-lite"/>
    </source>
</evidence>
<evidence type="ECO:0008006" key="8">
    <source>
        <dbReference type="Google" id="ProtNLM"/>
    </source>
</evidence>
<dbReference type="EMBL" id="PGCJ01000986">
    <property type="protein sequence ID" value="PLW12324.1"/>
    <property type="molecule type" value="Genomic_DNA"/>
</dbReference>
<gene>
    <name evidence="4" type="ORF">PCANC_17135</name>
    <name evidence="2" type="ORF">PCANC_18326</name>
    <name evidence="5" type="ORF">PCASD_07499</name>
    <name evidence="3" type="ORF">PCASD_21033</name>
</gene>
<feature type="region of interest" description="Disordered" evidence="1">
    <location>
        <begin position="228"/>
        <end position="321"/>
    </location>
</feature>
<dbReference type="EMBL" id="PGCJ01000346">
    <property type="protein sequence ID" value="PLW31540.1"/>
    <property type="molecule type" value="Genomic_DNA"/>
</dbReference>
<dbReference type="PANTHER" id="PTHR45023">
    <property type="match status" value="1"/>
</dbReference>
<comment type="caution">
    <text evidence="2">The sequence shown here is derived from an EMBL/GenBank/DDBJ whole genome shotgun (WGS) entry which is preliminary data.</text>
</comment>
<evidence type="ECO:0000313" key="6">
    <source>
        <dbReference type="Proteomes" id="UP000235388"/>
    </source>
</evidence>
<feature type="compositionally biased region" description="Polar residues" evidence="1">
    <location>
        <begin position="208"/>
        <end position="219"/>
    </location>
</feature>
<dbReference type="PANTHER" id="PTHR45023:SF4">
    <property type="entry name" value="GLYCINE-RICH PROTEIN-RELATED"/>
    <property type="match status" value="1"/>
</dbReference>
<feature type="compositionally biased region" description="Polar residues" evidence="1">
    <location>
        <begin position="300"/>
        <end position="309"/>
    </location>
</feature>
<sequence length="405" mass="44943">MDQLRSNCDVDSDSGATSLTKYDPLLAASGSPSSLPQSIEVTHASIHSPNTSLNGLSSFVGISVSKRQRSPNWTTKEDEQLARSWVEVSRNPIFASEQRGEEFFKRVAEHFNHHSNGSPRSVAGVRERWGILQPACLRFNTIYHQVVAHCKQTEPNASPEHCRRLAHDCFSEQSVTRTQRHRQFQYESVWEIVKDTPRFRIPAPTKPSPSACSTSTYPQVGAISTPSGLSLIHMNGKTPARRESDISAVRQSSETNGNGSHPPAPISHHAPSPAGNNKKRKISSSQWAPQVDESDPEVEASSTSLAVNETRTEKDRLRSTSVTMDKLALEREKFQTEKEERSKESIRKDKELDLKIKASAREDLLLDLKIIQTNGNDLPDETSKTALTLIKAAVLKKYNDNPSGT</sequence>